<evidence type="ECO:0008006" key="4">
    <source>
        <dbReference type="Google" id="ProtNLM"/>
    </source>
</evidence>
<protein>
    <recommendedName>
        <fullName evidence="4">FAS1 domain-containing protein</fullName>
    </recommendedName>
</protein>
<organism evidence="3">
    <name type="scientific">Aegilops tauschii</name>
    <name type="common">Tausch's goatgrass</name>
    <name type="synonym">Aegilops squarrosa</name>
    <dbReference type="NCBI Taxonomy" id="37682"/>
    <lineage>
        <taxon>Eukaryota</taxon>
        <taxon>Viridiplantae</taxon>
        <taxon>Streptophyta</taxon>
        <taxon>Embryophyta</taxon>
        <taxon>Tracheophyta</taxon>
        <taxon>Spermatophyta</taxon>
        <taxon>Magnoliopsida</taxon>
        <taxon>Liliopsida</taxon>
        <taxon>Poales</taxon>
        <taxon>Poaceae</taxon>
        <taxon>BOP clade</taxon>
        <taxon>Pooideae</taxon>
        <taxon>Triticodae</taxon>
        <taxon>Triticeae</taxon>
        <taxon>Triticinae</taxon>
        <taxon>Aegilops</taxon>
    </lineage>
</organism>
<feature type="signal peptide" evidence="2">
    <location>
        <begin position="1"/>
        <end position="21"/>
    </location>
</feature>
<dbReference type="InterPro" id="IPR033254">
    <property type="entry name" value="Plant_FLA"/>
</dbReference>
<feature type="chain" id="PRO_5014593952" description="FAS1 domain-containing protein" evidence="2">
    <location>
        <begin position="22"/>
        <end position="243"/>
    </location>
</feature>
<dbReference type="AlphaFoldDB" id="R7WDW3"/>
<dbReference type="PANTHER" id="PTHR32382:SF37">
    <property type="entry name" value="OS02G0461000 PROTEIN"/>
    <property type="match status" value="1"/>
</dbReference>
<keyword evidence="2" id="KW-0732">Signal</keyword>
<evidence type="ECO:0000313" key="3">
    <source>
        <dbReference type="EnsemblPlants" id="EMT17219"/>
    </source>
</evidence>
<dbReference type="EnsemblPlants" id="EMT17219">
    <property type="protein sequence ID" value="EMT17219"/>
    <property type="gene ID" value="F775_52267"/>
</dbReference>
<dbReference type="PANTHER" id="PTHR32382">
    <property type="entry name" value="FASCICLIN-LIKE ARABINOGALACTAN PROTEIN"/>
    <property type="match status" value="1"/>
</dbReference>
<reference evidence="3" key="1">
    <citation type="submission" date="2015-06" db="UniProtKB">
        <authorList>
            <consortium name="EnsemblPlants"/>
        </authorList>
    </citation>
    <scope>IDENTIFICATION</scope>
</reference>
<dbReference type="GO" id="GO:0005886">
    <property type="term" value="C:plasma membrane"/>
    <property type="evidence" value="ECO:0007669"/>
    <property type="project" value="TreeGrafter"/>
</dbReference>
<dbReference type="SUPFAM" id="SSF82153">
    <property type="entry name" value="FAS1 domain"/>
    <property type="match status" value="1"/>
</dbReference>
<feature type="compositionally biased region" description="Basic residues" evidence="1">
    <location>
        <begin position="217"/>
        <end position="227"/>
    </location>
</feature>
<dbReference type="InterPro" id="IPR036378">
    <property type="entry name" value="FAS1_dom_sf"/>
</dbReference>
<accession>R7WDW3</accession>
<sequence length="243" mass="25564">MASKVLLAILLLAAATPASLAAIDVAQMLADKPQYATFLRLLKETKAADDASRLPLCASEGAQMLADKPQYATFLRLLKETKVADDVSRLKSASVLVVPEKAVKPLLAVPAAKQRTILQHHVLIKYFDPIQLGEMKTNVAKLQTMLSNTDKDMGTIDYSKDKDGQMYLRSPGADSVAKLVKVVAARPFTVSIMEISAPLLCPKLLGPGAAGAAAGRPKGKGKGKGKIKTMSAEDGAAAAAPTA</sequence>
<name>R7WDW3_AEGTA</name>
<feature type="region of interest" description="Disordered" evidence="1">
    <location>
        <begin position="210"/>
        <end position="243"/>
    </location>
</feature>
<proteinExistence type="predicted"/>
<feature type="compositionally biased region" description="Low complexity" evidence="1">
    <location>
        <begin position="232"/>
        <end position="243"/>
    </location>
</feature>
<evidence type="ECO:0000256" key="1">
    <source>
        <dbReference type="SAM" id="MobiDB-lite"/>
    </source>
</evidence>
<evidence type="ECO:0000256" key="2">
    <source>
        <dbReference type="SAM" id="SignalP"/>
    </source>
</evidence>